<dbReference type="STRING" id="582675.SAMN05192565_11242"/>
<evidence type="ECO:0000313" key="2">
    <source>
        <dbReference type="Proteomes" id="UP000199229"/>
    </source>
</evidence>
<dbReference type="EMBL" id="FOPM01000012">
    <property type="protein sequence ID" value="SFG81389.1"/>
    <property type="molecule type" value="Genomic_DNA"/>
</dbReference>
<accession>A0A1I2UYZ5</accession>
<sequence>MALDVVQCLLDAADPADVDLSGTTADALRDAVRDRSTEVEGADLFVALVTHPRVDLTQRAAEEIVRRSADVTAMIEISAWLGRGGRLQATARSLLGRAFLARAVEAGQDYGVRSHALKGAMVLGQSDRALLKRLQAELIDLDVEDDGDFLRHAARVAGAILAQEPDDDLRAALERLLQVGEAEDEASMELGLDALRNGLDASGPEAALGAFERARSWFARAEEVGGDREDARLYGQCVDTLVAFQSGRTPADLAARIDGIKASAFAYTAYLTVSDRPEEIVSWLGLRNEERVHWSLLGHRLASLDLSLSKQAWLNAAAVIQEELLTVYAASRSLVGRAADGGLEVVLRPRIVGALQRETHSLALLDEWIVENASSGQLPTATDLRARVAEAREDAVLHRPTSAAAGCSPTAALIELIPEDLRGSALGRIAAAMAYLTDATTATVIGDLFDTVIRDLQRNADYLRDPDGRTLFDIVLWTTVLFVVMRSNVGVSSLGRTRYMFERDLAKTPLEAELHADYFEFLMGSSLASVCQAEARDIGGGRVDILFSFMRTKMVAEIKRTRQKLTNDGVVRRFGLQKASYDVTNVRYGILMVLDLREIGGGQPVVSERVSVHHLVPRWGTSEHVIVLFRVQGRRATPSKV</sequence>
<keyword evidence="2" id="KW-1185">Reference proteome</keyword>
<evidence type="ECO:0000313" key="1">
    <source>
        <dbReference type="EMBL" id="SFG81389.1"/>
    </source>
</evidence>
<dbReference type="RefSeq" id="WP_091972172.1">
    <property type="nucleotide sequence ID" value="NZ_FOPM01000012.1"/>
</dbReference>
<gene>
    <name evidence="1" type="ORF">SAMN05192565_11242</name>
</gene>
<dbReference type="OrthoDB" id="7968592at2"/>
<organism evidence="1 2">
    <name type="scientific">Methylobacterium gossipiicola</name>
    <dbReference type="NCBI Taxonomy" id="582675"/>
    <lineage>
        <taxon>Bacteria</taxon>
        <taxon>Pseudomonadati</taxon>
        <taxon>Pseudomonadota</taxon>
        <taxon>Alphaproteobacteria</taxon>
        <taxon>Hyphomicrobiales</taxon>
        <taxon>Methylobacteriaceae</taxon>
        <taxon>Methylobacterium</taxon>
    </lineage>
</organism>
<name>A0A1I2UYZ5_9HYPH</name>
<dbReference type="AlphaFoldDB" id="A0A1I2UYZ5"/>
<dbReference type="Proteomes" id="UP000199229">
    <property type="component" value="Unassembled WGS sequence"/>
</dbReference>
<proteinExistence type="predicted"/>
<reference evidence="2" key="1">
    <citation type="submission" date="2016-10" db="EMBL/GenBank/DDBJ databases">
        <authorList>
            <person name="Varghese N."/>
            <person name="Submissions S."/>
        </authorList>
    </citation>
    <scope>NUCLEOTIDE SEQUENCE [LARGE SCALE GENOMIC DNA]</scope>
    <source>
        <strain evidence="2">Gh-105</strain>
    </source>
</reference>
<protein>
    <submittedName>
        <fullName evidence="1">Uncharacterized protein</fullName>
    </submittedName>
</protein>